<feature type="domain" description="HTH araC/xylS-type" evidence="4">
    <location>
        <begin position="241"/>
        <end position="339"/>
    </location>
</feature>
<dbReference type="AlphaFoldDB" id="B8IW11"/>
<dbReference type="SMART" id="SM00342">
    <property type="entry name" value="HTH_ARAC"/>
    <property type="match status" value="1"/>
</dbReference>
<protein>
    <submittedName>
        <fullName evidence="5">Transcriptional regulator, AraC family</fullName>
    </submittedName>
</protein>
<name>B8IW11_METNO</name>
<keyword evidence="3" id="KW-0804">Transcription</keyword>
<accession>B8IW11</accession>
<organism evidence="5 6">
    <name type="scientific">Methylobacterium nodulans (strain LMG 21967 / CNCM I-2342 / ORS 2060)</name>
    <dbReference type="NCBI Taxonomy" id="460265"/>
    <lineage>
        <taxon>Bacteria</taxon>
        <taxon>Pseudomonadati</taxon>
        <taxon>Pseudomonadota</taxon>
        <taxon>Alphaproteobacteria</taxon>
        <taxon>Hyphomicrobiales</taxon>
        <taxon>Methylobacteriaceae</taxon>
        <taxon>Methylobacterium</taxon>
    </lineage>
</organism>
<dbReference type="GO" id="GO:0000976">
    <property type="term" value="F:transcription cis-regulatory region binding"/>
    <property type="evidence" value="ECO:0007669"/>
    <property type="project" value="TreeGrafter"/>
</dbReference>
<dbReference type="PRINTS" id="PR00032">
    <property type="entry name" value="HTHARAC"/>
</dbReference>
<evidence type="ECO:0000256" key="2">
    <source>
        <dbReference type="ARBA" id="ARBA00023125"/>
    </source>
</evidence>
<dbReference type="GO" id="GO:0003700">
    <property type="term" value="F:DNA-binding transcription factor activity"/>
    <property type="evidence" value="ECO:0007669"/>
    <property type="project" value="InterPro"/>
</dbReference>
<dbReference type="KEGG" id="mno:Mnod_8499"/>
<evidence type="ECO:0000313" key="6">
    <source>
        <dbReference type="Proteomes" id="UP000008207"/>
    </source>
</evidence>
<evidence type="ECO:0000256" key="3">
    <source>
        <dbReference type="ARBA" id="ARBA00023163"/>
    </source>
</evidence>
<evidence type="ECO:0000256" key="1">
    <source>
        <dbReference type="ARBA" id="ARBA00023015"/>
    </source>
</evidence>
<dbReference type="PROSITE" id="PS01124">
    <property type="entry name" value="HTH_ARAC_FAMILY_2"/>
    <property type="match status" value="1"/>
</dbReference>
<dbReference type="Gene3D" id="1.10.10.60">
    <property type="entry name" value="Homeodomain-like"/>
    <property type="match status" value="1"/>
</dbReference>
<dbReference type="InterPro" id="IPR020449">
    <property type="entry name" value="Tscrpt_reg_AraC-type_HTH"/>
</dbReference>
<keyword evidence="1" id="KW-0805">Transcription regulation</keyword>
<dbReference type="RefSeq" id="WP_015934140.1">
    <property type="nucleotide sequence ID" value="NC_011892.1"/>
</dbReference>
<keyword evidence="6" id="KW-1185">Reference proteome</keyword>
<dbReference type="PANTHER" id="PTHR47894">
    <property type="entry name" value="HTH-TYPE TRANSCRIPTIONAL REGULATOR GADX"/>
    <property type="match status" value="1"/>
</dbReference>
<dbReference type="PANTHER" id="PTHR47894:SF4">
    <property type="entry name" value="HTH-TYPE TRANSCRIPTIONAL REGULATOR GADX"/>
    <property type="match status" value="1"/>
</dbReference>
<dbReference type="Pfam" id="PF12625">
    <property type="entry name" value="Arabinose_bd"/>
    <property type="match status" value="1"/>
</dbReference>
<geneLocation type="plasmid" evidence="5 6">
    <name>pMNOD01</name>
</geneLocation>
<dbReference type="SUPFAM" id="SSF46689">
    <property type="entry name" value="Homeodomain-like"/>
    <property type="match status" value="1"/>
</dbReference>
<dbReference type="InterPro" id="IPR018060">
    <property type="entry name" value="HTH_AraC"/>
</dbReference>
<evidence type="ECO:0000259" key="4">
    <source>
        <dbReference type="PROSITE" id="PS01124"/>
    </source>
</evidence>
<proteinExistence type="predicted"/>
<dbReference type="GO" id="GO:0005829">
    <property type="term" value="C:cytosol"/>
    <property type="evidence" value="ECO:0007669"/>
    <property type="project" value="TreeGrafter"/>
</dbReference>
<dbReference type="Pfam" id="PF12833">
    <property type="entry name" value="HTH_18"/>
    <property type="match status" value="1"/>
</dbReference>
<dbReference type="HOGENOM" id="CLU_047522_1_2_5"/>
<dbReference type="OrthoDB" id="9805730at2"/>
<sequence length="342" mass="38355">MRAPLGNAGPAKLLSAAATGLVGFIQSRRLCLDSVLGSVGVDSRHLGDPLAKLDLRKYCDLLDLAARRSGDDNFGLSFGQQFQPVQLGLIGYIAISSDNALHAAENLAQYFRYHQQLTSTNLSFSDPFYKLTYRIEDPRILNRHQDAVLTLGMFCNVFRHCSGADWCPDELHLEHARTGNWRDIESAFGAPVRFECRTNALLFRPERVVSRMPQADSNLLSLLCRNIMTLGLEVQRTSAAIRTEGYIRQNIAAGNLSLEHASRSLSISSRTLQRKLVEENITFGLLVENFRKSESRNKLLSSEMGVSDIAYDLGYSETSAFVRAFTRWYGISPSKFRKMHRI</sequence>
<dbReference type="InterPro" id="IPR032687">
    <property type="entry name" value="AraC-type_N"/>
</dbReference>
<keyword evidence="2" id="KW-0238">DNA-binding</keyword>
<gene>
    <name evidence="5" type="ordered locus">Mnod_8499</name>
</gene>
<reference evidence="6" key="1">
    <citation type="submission" date="2009-01" db="EMBL/GenBank/DDBJ databases">
        <title>Complete sequence of plasmid 1 of Methylobacterium nodulans ORS 2060.</title>
        <authorList>
            <consortium name="US DOE Joint Genome Institute"/>
            <person name="Lucas S."/>
            <person name="Copeland A."/>
            <person name="Lapidus A."/>
            <person name="Glavina del Rio T."/>
            <person name="Dalin E."/>
            <person name="Tice H."/>
            <person name="Bruce D."/>
            <person name="Goodwin L."/>
            <person name="Pitluck S."/>
            <person name="Sims D."/>
            <person name="Brettin T."/>
            <person name="Detter J.C."/>
            <person name="Han C."/>
            <person name="Larimer F."/>
            <person name="Land M."/>
            <person name="Hauser L."/>
            <person name="Kyrpides N."/>
            <person name="Ivanova N."/>
            <person name="Marx C.J."/>
            <person name="Richardson P."/>
        </authorList>
    </citation>
    <scope>NUCLEOTIDE SEQUENCE [LARGE SCALE GENOMIC DNA]</scope>
    <source>
        <strain evidence="6">LMG 21967 / CNCM I-2342 / ORS 2060</strain>
        <plasmid evidence="6">Plasmid pMNOD01</plasmid>
    </source>
</reference>
<dbReference type="InterPro" id="IPR009057">
    <property type="entry name" value="Homeodomain-like_sf"/>
</dbReference>
<keyword evidence="5" id="KW-0614">Plasmid</keyword>
<dbReference type="Proteomes" id="UP000008207">
    <property type="component" value="Plasmid pMNOD01"/>
</dbReference>
<evidence type="ECO:0000313" key="5">
    <source>
        <dbReference type="EMBL" id="ACL62601.1"/>
    </source>
</evidence>
<dbReference type="EMBL" id="CP001350">
    <property type="protein sequence ID" value="ACL62601.1"/>
    <property type="molecule type" value="Genomic_DNA"/>
</dbReference>